<dbReference type="AlphaFoldDB" id="A0A0P1BA63"/>
<protein>
    <submittedName>
        <fullName evidence="1">Uncharacterized protein</fullName>
    </submittedName>
</protein>
<reference evidence="1 2" key="1">
    <citation type="submission" date="2014-09" db="EMBL/GenBank/DDBJ databases">
        <authorList>
            <person name="Magalhaes I.L.F."/>
            <person name="Oliveira U."/>
            <person name="Santos F.R."/>
            <person name="Vidigal T.H.D.A."/>
            <person name="Brescovit A.D."/>
            <person name="Santos A.J."/>
        </authorList>
    </citation>
    <scope>NUCLEOTIDE SEQUENCE [LARGE SCALE GENOMIC DNA]</scope>
</reference>
<sequence>MCYSIPMQVSLASVLSKGTGAALWRAIYRRSLFAASPLRRLRALLDRCSAVAIPPSPLAFWSGSRR</sequence>
<organism evidence="1 2">
    <name type="scientific">Ceraceosorus bombacis</name>
    <dbReference type="NCBI Taxonomy" id="401625"/>
    <lineage>
        <taxon>Eukaryota</taxon>
        <taxon>Fungi</taxon>
        <taxon>Dikarya</taxon>
        <taxon>Basidiomycota</taxon>
        <taxon>Ustilaginomycotina</taxon>
        <taxon>Exobasidiomycetes</taxon>
        <taxon>Ceraceosorales</taxon>
        <taxon>Ceraceosoraceae</taxon>
        <taxon>Ceraceosorus</taxon>
    </lineage>
</organism>
<keyword evidence="2" id="KW-1185">Reference proteome</keyword>
<dbReference type="EMBL" id="CCYA01000118">
    <property type="protein sequence ID" value="CEH12200.1"/>
    <property type="molecule type" value="Genomic_DNA"/>
</dbReference>
<name>A0A0P1BA63_9BASI</name>
<evidence type="ECO:0000313" key="1">
    <source>
        <dbReference type="EMBL" id="CEH12200.1"/>
    </source>
</evidence>
<proteinExistence type="predicted"/>
<evidence type="ECO:0000313" key="2">
    <source>
        <dbReference type="Proteomes" id="UP000054845"/>
    </source>
</evidence>
<accession>A0A0P1BA63</accession>
<dbReference type="Proteomes" id="UP000054845">
    <property type="component" value="Unassembled WGS sequence"/>
</dbReference>